<keyword evidence="5" id="KW-1185">Reference proteome</keyword>
<dbReference type="EMBL" id="KL363373">
    <property type="protein sequence ID" value="KFD46415.1"/>
    <property type="molecule type" value="Genomic_DNA"/>
</dbReference>
<organism evidence="4">
    <name type="scientific">Trichuris suis</name>
    <name type="common">pig whipworm</name>
    <dbReference type="NCBI Taxonomy" id="68888"/>
    <lineage>
        <taxon>Eukaryota</taxon>
        <taxon>Metazoa</taxon>
        <taxon>Ecdysozoa</taxon>
        <taxon>Nematoda</taxon>
        <taxon>Enoplea</taxon>
        <taxon>Dorylaimia</taxon>
        <taxon>Trichinellida</taxon>
        <taxon>Trichuridae</taxon>
        <taxon>Trichuris</taxon>
    </lineage>
</organism>
<dbReference type="PANTHER" id="PTHR22227">
    <property type="entry name" value="FAMILY WITH SEQUENCE SIMILARITY 122B ISOFORM X1"/>
    <property type="match status" value="1"/>
</dbReference>
<proteinExistence type="inferred from homology"/>
<comment type="similarity">
    <text evidence="1">Belongs to the FAM122 family.</text>
</comment>
<evidence type="ECO:0000313" key="5">
    <source>
        <dbReference type="Proteomes" id="UP000030764"/>
    </source>
</evidence>
<gene>
    <name evidence="3" type="ORF">M513_12718</name>
    <name evidence="4" type="ORF">M514_12718</name>
</gene>
<sequence length="336" mass="36921">MEVQRNELDCLIFVEQPVSCPGSTSADTQIGRSASVPPICDDVLLGAVMPMLNLSRSAQSLNDLPTCSDSARGQMKLCRSNRKRHHSGSSLVRDTETRFMPVKLTPRLDELKREASVQTHIALDYAGEKFMRDATQLTNSWSSFFLEDKANNNSCKTRCRANSLTEPVHVLTPTYPSSCSPSPPTRQCYSPSMQQVVRNAVFSDGLSTMPARNCLMRSLSPIAMQPSRPKRKNIEDCNFSCSKRRSTVADTALTEFSFSPKRQLSHLRCDNSRLQHSLSTSSLDSESGCSSGGGEVRKLDFVDAISEAEHSSEEQSDVTSPSISSPPAIIGTDMEI</sequence>
<dbReference type="EMBL" id="KL367558">
    <property type="protein sequence ID" value="KFD64276.1"/>
    <property type="molecule type" value="Genomic_DNA"/>
</dbReference>
<dbReference type="Proteomes" id="UP000030764">
    <property type="component" value="Unassembled WGS sequence"/>
</dbReference>
<evidence type="ECO:0000256" key="1">
    <source>
        <dbReference type="ARBA" id="ARBA00006725"/>
    </source>
</evidence>
<dbReference type="PANTHER" id="PTHR22227:SF6">
    <property type="entry name" value="FAMILY WITH SEQUENCE SIMILARITY 122B ISOFORM X1"/>
    <property type="match status" value="1"/>
</dbReference>
<protein>
    <submittedName>
        <fullName evidence="4">Uncharacterized protein</fullName>
    </submittedName>
</protein>
<dbReference type="InterPro" id="IPR026716">
    <property type="entry name" value="PBIR1/2/3"/>
</dbReference>
<feature type="region of interest" description="Disordered" evidence="2">
    <location>
        <begin position="300"/>
        <end position="336"/>
    </location>
</feature>
<dbReference type="GO" id="GO:0004865">
    <property type="term" value="F:protein serine/threonine phosphatase inhibitor activity"/>
    <property type="evidence" value="ECO:0007669"/>
    <property type="project" value="InterPro"/>
</dbReference>
<feature type="compositionally biased region" description="Low complexity" evidence="2">
    <location>
        <begin position="320"/>
        <end position="330"/>
    </location>
</feature>
<evidence type="ECO:0000256" key="2">
    <source>
        <dbReference type="SAM" id="MobiDB-lite"/>
    </source>
</evidence>
<feature type="compositionally biased region" description="Basic and acidic residues" evidence="2">
    <location>
        <begin position="300"/>
        <end position="313"/>
    </location>
</feature>
<evidence type="ECO:0000313" key="4">
    <source>
        <dbReference type="EMBL" id="KFD64276.1"/>
    </source>
</evidence>
<dbReference type="Proteomes" id="UP000030758">
    <property type="component" value="Unassembled WGS sequence"/>
</dbReference>
<reference evidence="4 5" key="1">
    <citation type="journal article" date="2014" name="Nat. Genet.">
        <title>Genome and transcriptome of the porcine whipworm Trichuris suis.</title>
        <authorList>
            <person name="Jex A.R."/>
            <person name="Nejsum P."/>
            <person name="Schwarz E.M."/>
            <person name="Hu L."/>
            <person name="Young N.D."/>
            <person name="Hall R.S."/>
            <person name="Korhonen P.K."/>
            <person name="Liao S."/>
            <person name="Thamsborg S."/>
            <person name="Xia J."/>
            <person name="Xu P."/>
            <person name="Wang S."/>
            <person name="Scheerlinck J.P."/>
            <person name="Hofmann A."/>
            <person name="Sternberg P.W."/>
            <person name="Wang J."/>
            <person name="Gasser R.B."/>
        </authorList>
    </citation>
    <scope>NUCLEOTIDE SEQUENCE [LARGE SCALE GENOMIC DNA]</scope>
    <source>
        <strain evidence="4">DCEP-RM93F</strain>
        <strain evidence="3">DCEP-RM93M</strain>
    </source>
</reference>
<evidence type="ECO:0000313" key="3">
    <source>
        <dbReference type="EMBL" id="KFD46415.1"/>
    </source>
</evidence>
<dbReference type="AlphaFoldDB" id="A0A085N480"/>
<accession>A0A085N480</accession>
<name>A0A085N480_9BILA</name>